<keyword evidence="3" id="KW-0479">Metal-binding</keyword>
<evidence type="ECO:0000259" key="9">
    <source>
        <dbReference type="PROSITE" id="PS50089"/>
    </source>
</evidence>
<dbReference type="Gene3D" id="2.30.30.380">
    <property type="entry name" value="Zn-finger domain of Sec23/24"/>
    <property type="match status" value="1"/>
</dbReference>
<dbReference type="PROSITE" id="PS50089">
    <property type="entry name" value="ZF_RING_2"/>
    <property type="match status" value="1"/>
</dbReference>
<feature type="compositionally biased region" description="Polar residues" evidence="8">
    <location>
        <begin position="470"/>
        <end position="488"/>
    </location>
</feature>
<feature type="compositionally biased region" description="Low complexity" evidence="8">
    <location>
        <begin position="455"/>
        <end position="468"/>
    </location>
</feature>
<dbReference type="PANTHER" id="PTHR46858:SF5">
    <property type="entry name" value="E3 UBIQUITIN-PROTEIN LIGASE APD1-RELATED"/>
    <property type="match status" value="1"/>
</dbReference>
<feature type="region of interest" description="Disordered" evidence="8">
    <location>
        <begin position="61"/>
        <end position="84"/>
    </location>
</feature>
<dbReference type="AlphaFoldDB" id="A0A8J9ZA68"/>
<dbReference type="SUPFAM" id="SSF90209">
    <property type="entry name" value="Ran binding protein zinc finger-like"/>
    <property type="match status" value="1"/>
</dbReference>
<evidence type="ECO:0000256" key="6">
    <source>
        <dbReference type="ARBA" id="ARBA00023242"/>
    </source>
</evidence>
<evidence type="ECO:0000259" key="11">
    <source>
        <dbReference type="PROSITE" id="PS51925"/>
    </source>
</evidence>
<dbReference type="Pfam" id="PF13920">
    <property type="entry name" value="zf-C3HC4_3"/>
    <property type="match status" value="1"/>
</dbReference>
<accession>A0A8J9ZA68</accession>
<feature type="compositionally biased region" description="Basic residues" evidence="8">
    <location>
        <begin position="1"/>
        <end position="24"/>
    </location>
</feature>
<dbReference type="PROSITE" id="PS01358">
    <property type="entry name" value="ZF_RANBP2_1"/>
    <property type="match status" value="1"/>
</dbReference>
<dbReference type="PIRSF" id="PIRSF006748">
    <property type="entry name" value="p53_MDM_2/4"/>
    <property type="match status" value="1"/>
</dbReference>
<feature type="region of interest" description="Disordered" evidence="8">
    <location>
        <begin position="337"/>
        <end position="358"/>
    </location>
</feature>
<feature type="compositionally biased region" description="Basic and acidic residues" evidence="8">
    <location>
        <begin position="31"/>
        <end position="40"/>
    </location>
</feature>
<feature type="compositionally biased region" description="Low complexity" evidence="8">
    <location>
        <begin position="69"/>
        <end position="83"/>
    </location>
</feature>
<dbReference type="SUPFAM" id="SSF57850">
    <property type="entry name" value="RING/U-box"/>
    <property type="match status" value="1"/>
</dbReference>
<feature type="domain" description="RanBP2-type" evidence="10">
    <location>
        <begin position="393"/>
        <end position="422"/>
    </location>
</feature>
<dbReference type="PROSITE" id="PS51925">
    <property type="entry name" value="SWIB_MDM2"/>
    <property type="match status" value="1"/>
</dbReference>
<dbReference type="InterPro" id="IPR013083">
    <property type="entry name" value="Znf_RING/FYVE/PHD"/>
</dbReference>
<feature type="region of interest" description="Disordered" evidence="8">
    <location>
        <begin position="1"/>
        <end position="40"/>
    </location>
</feature>
<feature type="domain" description="DM2" evidence="11">
    <location>
        <begin position="86"/>
        <end position="166"/>
    </location>
</feature>
<reference evidence="12" key="1">
    <citation type="submission" date="2022-01" db="EMBL/GenBank/DDBJ databases">
        <authorList>
            <person name="Braso-Vives M."/>
        </authorList>
    </citation>
    <scope>NUCLEOTIDE SEQUENCE</scope>
</reference>
<dbReference type="GO" id="GO:0061630">
    <property type="term" value="F:ubiquitin protein ligase activity"/>
    <property type="evidence" value="ECO:0007669"/>
    <property type="project" value="TreeGrafter"/>
</dbReference>
<evidence type="ECO:0000256" key="3">
    <source>
        <dbReference type="ARBA" id="ARBA00022723"/>
    </source>
</evidence>
<dbReference type="PROSITE" id="PS50199">
    <property type="entry name" value="ZF_RANBP2_2"/>
    <property type="match status" value="1"/>
</dbReference>
<feature type="region of interest" description="Disordered" evidence="8">
    <location>
        <begin position="429"/>
        <end position="495"/>
    </location>
</feature>
<dbReference type="Proteomes" id="UP000838412">
    <property type="component" value="Chromosome 18"/>
</dbReference>
<keyword evidence="4 7" id="KW-0863">Zinc-finger</keyword>
<dbReference type="Gene3D" id="3.30.40.10">
    <property type="entry name" value="Zinc/RING finger domain, C3HC4 (zinc finger)"/>
    <property type="match status" value="1"/>
</dbReference>
<evidence type="ECO:0000256" key="5">
    <source>
        <dbReference type="ARBA" id="ARBA00022833"/>
    </source>
</evidence>
<dbReference type="GO" id="GO:0051726">
    <property type="term" value="P:regulation of cell cycle"/>
    <property type="evidence" value="ECO:0007669"/>
    <property type="project" value="InterPro"/>
</dbReference>
<dbReference type="InterPro" id="IPR016495">
    <property type="entry name" value="p53_neg-reg_MDM_2/4"/>
</dbReference>
<dbReference type="OrthoDB" id="24526at2759"/>
<proteinExistence type="inferred from homology"/>
<evidence type="ECO:0000256" key="1">
    <source>
        <dbReference type="ARBA" id="ARBA00004123"/>
    </source>
</evidence>
<dbReference type="GO" id="GO:0005634">
    <property type="term" value="C:nucleus"/>
    <property type="evidence" value="ECO:0007669"/>
    <property type="project" value="UniProtKB-SubCell"/>
</dbReference>
<dbReference type="InterPro" id="IPR003121">
    <property type="entry name" value="SWIB_MDM2_domain"/>
</dbReference>
<evidence type="ECO:0000256" key="8">
    <source>
        <dbReference type="SAM" id="MobiDB-lite"/>
    </source>
</evidence>
<keyword evidence="6" id="KW-0539">Nucleus</keyword>
<dbReference type="InterPro" id="IPR001876">
    <property type="entry name" value="Znf_RanBP2"/>
</dbReference>
<evidence type="ECO:0000256" key="2">
    <source>
        <dbReference type="ARBA" id="ARBA00005803"/>
    </source>
</evidence>
<protein>
    <submittedName>
        <fullName evidence="12">MDM4 protein</fullName>
    </submittedName>
</protein>
<dbReference type="GO" id="GO:0016567">
    <property type="term" value="P:protein ubiquitination"/>
    <property type="evidence" value="ECO:0007669"/>
    <property type="project" value="TreeGrafter"/>
</dbReference>
<evidence type="ECO:0000256" key="7">
    <source>
        <dbReference type="PROSITE-ProRule" id="PRU00322"/>
    </source>
</evidence>
<dbReference type="Gene3D" id="1.10.245.10">
    <property type="entry name" value="SWIB/MDM2 domain"/>
    <property type="match status" value="1"/>
</dbReference>
<feature type="domain" description="RING-type" evidence="9">
    <location>
        <begin position="509"/>
        <end position="550"/>
    </location>
</feature>
<dbReference type="Pfam" id="PF02201">
    <property type="entry name" value="SWIB"/>
    <property type="match status" value="1"/>
</dbReference>
<organism evidence="12 13">
    <name type="scientific">Branchiostoma lanceolatum</name>
    <name type="common">Common lancelet</name>
    <name type="synonym">Amphioxus lanceolatum</name>
    <dbReference type="NCBI Taxonomy" id="7740"/>
    <lineage>
        <taxon>Eukaryota</taxon>
        <taxon>Metazoa</taxon>
        <taxon>Chordata</taxon>
        <taxon>Cephalochordata</taxon>
        <taxon>Leptocardii</taxon>
        <taxon>Amphioxiformes</taxon>
        <taxon>Branchiostomatidae</taxon>
        <taxon>Branchiostoma</taxon>
    </lineage>
</organism>
<feature type="compositionally biased region" description="Polar residues" evidence="8">
    <location>
        <begin position="429"/>
        <end position="448"/>
    </location>
</feature>
<dbReference type="GO" id="GO:0043066">
    <property type="term" value="P:negative regulation of apoptotic process"/>
    <property type="evidence" value="ECO:0007669"/>
    <property type="project" value="InterPro"/>
</dbReference>
<evidence type="ECO:0000259" key="10">
    <source>
        <dbReference type="PROSITE" id="PS50199"/>
    </source>
</evidence>
<dbReference type="EMBL" id="OV696703">
    <property type="protein sequence ID" value="CAH1250579.1"/>
    <property type="molecule type" value="Genomic_DNA"/>
</dbReference>
<evidence type="ECO:0000256" key="4">
    <source>
        <dbReference type="ARBA" id="ARBA00022771"/>
    </source>
</evidence>
<comment type="similarity">
    <text evidence="2">Belongs to the MDM2/MDM4 family.</text>
</comment>
<dbReference type="InterPro" id="IPR001841">
    <property type="entry name" value="Znf_RING"/>
</dbReference>
<dbReference type="InterPro" id="IPR036885">
    <property type="entry name" value="SWIB_MDM2_dom_sf"/>
</dbReference>
<feature type="compositionally biased region" description="Basic residues" evidence="8">
    <location>
        <begin position="227"/>
        <end position="236"/>
    </location>
</feature>
<comment type="subcellular location">
    <subcellularLocation>
        <location evidence="1">Nucleus</location>
    </subcellularLocation>
</comment>
<evidence type="ECO:0000313" key="12">
    <source>
        <dbReference type="EMBL" id="CAH1250579.1"/>
    </source>
</evidence>
<evidence type="ECO:0000313" key="13">
    <source>
        <dbReference type="Proteomes" id="UP000838412"/>
    </source>
</evidence>
<name>A0A8J9ZA68_BRALA</name>
<keyword evidence="5" id="KW-0862">Zinc</keyword>
<dbReference type="InterPro" id="IPR036443">
    <property type="entry name" value="Znf_RanBP2_sf"/>
</dbReference>
<dbReference type="PANTHER" id="PTHR46858">
    <property type="entry name" value="OS05G0521000 PROTEIN"/>
    <property type="match status" value="1"/>
</dbReference>
<dbReference type="CDD" id="cd16646">
    <property type="entry name" value="mRING-HC-C2H2C4_MDM2-like"/>
    <property type="match status" value="1"/>
</dbReference>
<dbReference type="GO" id="GO:0010468">
    <property type="term" value="P:regulation of gene expression"/>
    <property type="evidence" value="ECO:0007669"/>
    <property type="project" value="TreeGrafter"/>
</dbReference>
<dbReference type="SUPFAM" id="SSF47592">
    <property type="entry name" value="SWIB/MDM2 domain"/>
    <property type="match status" value="1"/>
</dbReference>
<feature type="region of interest" description="Disordered" evidence="8">
    <location>
        <begin position="192"/>
        <end position="269"/>
    </location>
</feature>
<feature type="compositionally biased region" description="Low complexity" evidence="8">
    <location>
        <begin position="259"/>
        <end position="268"/>
    </location>
</feature>
<sequence>MPKEKRRRNRRRRNKMPRKFKRPRSSSGSSSDRKQQRRVDAVISQAAPIIATTILASQGHFTEAGSSGGPQPSTSGATTSSASNVPKVCPKPALLNCLQKVGATGTCFTRKQVLNYLIQYMGERTLYDPNNPRVINCRDDELGKALGVPQFTIYNVKEVLAANCMPVTSPQVIQADTLSTASQAKVHYTLQHSVAEGREPSAIPKSGQAECRDDPMPGPSTVPQKAKEKRKHRRRNKLSESEKSTSSTGSSTRRRRHSSSLSLSQTLQLDEEGPKGLPWFYFVKCPKDSEKRSSGSCTERWSIDGYSTAYVADSSDDLWFLEEDSDREEEIEWPWEFELDSDSSEPYNDDDDDDDSDIDGEEEEYYVEMIPCSDNDSCMADESEESTDEEITDKDKWKCDKCPMRNSPYQRYCSHCWALRKDWFPEVHNSGQRSTLQRSNSCPEAQSMENDDTASPVEPSPGVVSPPERTISTDSAFSSLGSSSQEVNSAPGATGVSQDHVGAVVMEPCMICLSRPKVASMVHGRTAHLVCCYTCAKKLYKRGKPCPVCRRPIQMVVKTFFA</sequence>
<gene>
    <name evidence="12" type="primary">MDM4</name>
    <name evidence="12" type="ORF">BLAG_LOCUS11254</name>
</gene>
<dbReference type="GO" id="GO:0008270">
    <property type="term" value="F:zinc ion binding"/>
    <property type="evidence" value="ECO:0007669"/>
    <property type="project" value="UniProtKB-KW"/>
</dbReference>
<keyword evidence="13" id="KW-1185">Reference proteome</keyword>
<dbReference type="CDD" id="cd10566">
    <property type="entry name" value="MDM2_like"/>
    <property type="match status" value="1"/>
</dbReference>